<evidence type="ECO:0000313" key="5">
    <source>
        <dbReference type="Proteomes" id="UP000290545"/>
    </source>
</evidence>
<dbReference type="OrthoDB" id="652200at2"/>
<dbReference type="SUPFAM" id="SSF52218">
    <property type="entry name" value="Flavoproteins"/>
    <property type="match status" value="1"/>
</dbReference>
<dbReference type="EMBL" id="SDHZ01000002">
    <property type="protein sequence ID" value="RXK83223.1"/>
    <property type="molecule type" value="Genomic_DNA"/>
</dbReference>
<dbReference type="PANTHER" id="PTHR10204">
    <property type="entry name" value="NAD P H OXIDOREDUCTASE-RELATED"/>
    <property type="match status" value="1"/>
</dbReference>
<organism evidence="4 5">
    <name type="scientific">Filimonas effusa</name>
    <dbReference type="NCBI Taxonomy" id="2508721"/>
    <lineage>
        <taxon>Bacteria</taxon>
        <taxon>Pseudomonadati</taxon>
        <taxon>Bacteroidota</taxon>
        <taxon>Chitinophagia</taxon>
        <taxon>Chitinophagales</taxon>
        <taxon>Chitinophagaceae</taxon>
        <taxon>Filimonas</taxon>
    </lineage>
</organism>
<proteinExistence type="inferred from homology"/>
<accession>A0A4Q1D5T5</accession>
<evidence type="ECO:0000256" key="1">
    <source>
        <dbReference type="ARBA" id="ARBA00006252"/>
    </source>
</evidence>
<dbReference type="GO" id="GO:0003955">
    <property type="term" value="F:NAD(P)H dehydrogenase (quinone) activity"/>
    <property type="evidence" value="ECO:0007669"/>
    <property type="project" value="TreeGrafter"/>
</dbReference>
<reference evidence="4 5" key="1">
    <citation type="submission" date="2019-01" db="EMBL/GenBank/DDBJ databases">
        <title>Filimonas sp. strain TTM-71.</title>
        <authorList>
            <person name="Chen W.-M."/>
        </authorList>
    </citation>
    <scope>NUCLEOTIDE SEQUENCE [LARGE SCALE GENOMIC DNA]</scope>
    <source>
        <strain evidence="4 5">TTM-71</strain>
    </source>
</reference>
<dbReference type="Gene3D" id="3.40.50.360">
    <property type="match status" value="1"/>
</dbReference>
<dbReference type="Pfam" id="PF02525">
    <property type="entry name" value="Flavodoxin_2"/>
    <property type="match status" value="1"/>
</dbReference>
<dbReference type="InterPro" id="IPR051545">
    <property type="entry name" value="NAD(P)H_dehydrogenase_qn"/>
</dbReference>
<keyword evidence="5" id="KW-1185">Reference proteome</keyword>
<evidence type="ECO:0000313" key="4">
    <source>
        <dbReference type="EMBL" id="RXK83223.1"/>
    </source>
</evidence>
<gene>
    <name evidence="4" type="ORF">ESB13_13990</name>
</gene>
<evidence type="ECO:0000256" key="2">
    <source>
        <dbReference type="ARBA" id="ARBA00023002"/>
    </source>
</evidence>
<keyword evidence="2" id="KW-0560">Oxidoreductase</keyword>
<name>A0A4Q1D5T5_9BACT</name>
<dbReference type="PANTHER" id="PTHR10204:SF34">
    <property type="entry name" value="NAD(P)H DEHYDROGENASE [QUINONE] 1 ISOFORM 1"/>
    <property type="match status" value="1"/>
</dbReference>
<evidence type="ECO:0000259" key="3">
    <source>
        <dbReference type="Pfam" id="PF02525"/>
    </source>
</evidence>
<dbReference type="RefSeq" id="WP_129004278.1">
    <property type="nucleotide sequence ID" value="NZ_SDHZ01000002.1"/>
</dbReference>
<dbReference type="GO" id="GO:0005829">
    <property type="term" value="C:cytosol"/>
    <property type="evidence" value="ECO:0007669"/>
    <property type="project" value="TreeGrafter"/>
</dbReference>
<comment type="caution">
    <text evidence="4">The sequence shown here is derived from an EMBL/GenBank/DDBJ whole genome shotgun (WGS) entry which is preliminary data.</text>
</comment>
<dbReference type="AlphaFoldDB" id="A0A4Q1D5T5"/>
<dbReference type="InterPro" id="IPR029039">
    <property type="entry name" value="Flavoprotein-like_sf"/>
</dbReference>
<comment type="similarity">
    <text evidence="1">Belongs to the NAD(P)H dehydrogenase (quinone) family.</text>
</comment>
<dbReference type="Proteomes" id="UP000290545">
    <property type="component" value="Unassembled WGS sequence"/>
</dbReference>
<feature type="domain" description="Flavodoxin-like fold" evidence="3">
    <location>
        <begin position="1"/>
        <end position="186"/>
    </location>
</feature>
<sequence>MKIYLLLAHPDTSSFNGKIADAYEQAAIAKGHEVRRQNIGDLQFDPILWKGYKKIQELEPDLLRAQENISWCEHWTIIYPVWWGSVPALLKGFMDRVLLPSFAFKYHENDPFWDKLLKGRSAQLISTSDSPQWWLSWHNRNSDLHTLKNATLKFCGFSPVKHTRIGNMKYLYEEKRAEKLEKVRTRLIP</sequence>
<protein>
    <submittedName>
        <fullName evidence="4">Flavodoxin family protein</fullName>
    </submittedName>
</protein>
<dbReference type="InterPro" id="IPR003680">
    <property type="entry name" value="Flavodoxin_fold"/>
</dbReference>